<name>A0AAW1BVB2_CROAD</name>
<proteinExistence type="predicted"/>
<evidence type="ECO:0000313" key="4">
    <source>
        <dbReference type="Proteomes" id="UP001474421"/>
    </source>
</evidence>
<dbReference type="SUPFAM" id="SSF109640">
    <property type="entry name" value="KRAB domain (Kruppel-associated box)"/>
    <property type="match status" value="1"/>
</dbReference>
<sequence length="327" mass="36262">MRWRLSGWGEPAASSTLSILGSGQVVRRGTPERLADPESRGCVDVIVGGHLRAEWLEKLLLASLCNSSRSQIRKDLWRPRRSSGPLWIPVEEEEQGGYQVPRSFLELGTYSEEMVLPANSLCCRAVSKQEGQHQDGSLENKMESRLFAGPSPCIGEAERAAGSPAQNPVSFEEVAIYFTSEEWLLLDPSEKASHREVMLETCGIVASLVDDQEIEDYQEPSVMSSDVIKIEIKEETFTDKCGRRQYEKNQTRKEESRPAEKQLRRPRGSLFPPKSVRRSSPAIGSPGSCDPADSPPTTHAPPPAERPGVRNILAQSATEHARRLEDA</sequence>
<comment type="caution">
    <text evidence="3">The sequence shown here is derived from an EMBL/GenBank/DDBJ whole genome shotgun (WGS) entry which is preliminary data.</text>
</comment>
<dbReference type="InterPro" id="IPR001909">
    <property type="entry name" value="KRAB"/>
</dbReference>
<dbReference type="PROSITE" id="PS50805">
    <property type="entry name" value="KRAB"/>
    <property type="match status" value="1"/>
</dbReference>
<dbReference type="SMART" id="SM00349">
    <property type="entry name" value="KRAB"/>
    <property type="match status" value="1"/>
</dbReference>
<dbReference type="PANTHER" id="PTHR23232:SF163">
    <property type="entry name" value="ZINC FINGER PROTEIN 589"/>
    <property type="match status" value="1"/>
</dbReference>
<gene>
    <name evidence="3" type="ORF">NXF25_004071</name>
</gene>
<dbReference type="InterPro" id="IPR036051">
    <property type="entry name" value="KRAB_dom_sf"/>
</dbReference>
<dbReference type="AlphaFoldDB" id="A0AAW1BVB2"/>
<evidence type="ECO:0000256" key="1">
    <source>
        <dbReference type="SAM" id="MobiDB-lite"/>
    </source>
</evidence>
<feature type="region of interest" description="Disordered" evidence="1">
    <location>
        <begin position="243"/>
        <end position="327"/>
    </location>
</feature>
<feature type="domain" description="KRAB" evidence="2">
    <location>
        <begin position="169"/>
        <end position="258"/>
    </location>
</feature>
<dbReference type="EMBL" id="JAOTOJ010000002">
    <property type="protein sequence ID" value="KAK9405297.1"/>
    <property type="molecule type" value="Genomic_DNA"/>
</dbReference>
<organism evidence="3 4">
    <name type="scientific">Crotalus adamanteus</name>
    <name type="common">Eastern diamondback rattlesnake</name>
    <dbReference type="NCBI Taxonomy" id="8729"/>
    <lineage>
        <taxon>Eukaryota</taxon>
        <taxon>Metazoa</taxon>
        <taxon>Chordata</taxon>
        <taxon>Craniata</taxon>
        <taxon>Vertebrata</taxon>
        <taxon>Euteleostomi</taxon>
        <taxon>Lepidosauria</taxon>
        <taxon>Squamata</taxon>
        <taxon>Bifurcata</taxon>
        <taxon>Unidentata</taxon>
        <taxon>Episquamata</taxon>
        <taxon>Toxicofera</taxon>
        <taxon>Serpentes</taxon>
        <taxon>Colubroidea</taxon>
        <taxon>Viperidae</taxon>
        <taxon>Crotalinae</taxon>
        <taxon>Crotalus</taxon>
    </lineage>
</organism>
<dbReference type="Gene3D" id="6.10.140.140">
    <property type="match status" value="1"/>
</dbReference>
<keyword evidence="4" id="KW-1185">Reference proteome</keyword>
<dbReference type="CDD" id="cd07765">
    <property type="entry name" value="KRAB_A-box"/>
    <property type="match status" value="1"/>
</dbReference>
<dbReference type="Proteomes" id="UP001474421">
    <property type="component" value="Unassembled WGS sequence"/>
</dbReference>
<dbReference type="GO" id="GO:0006355">
    <property type="term" value="P:regulation of DNA-templated transcription"/>
    <property type="evidence" value="ECO:0007669"/>
    <property type="project" value="InterPro"/>
</dbReference>
<evidence type="ECO:0000259" key="2">
    <source>
        <dbReference type="PROSITE" id="PS50805"/>
    </source>
</evidence>
<dbReference type="Pfam" id="PF01352">
    <property type="entry name" value="KRAB"/>
    <property type="match status" value="1"/>
</dbReference>
<dbReference type="InterPro" id="IPR050169">
    <property type="entry name" value="Krueppel_C2H2_ZnF"/>
</dbReference>
<feature type="compositionally biased region" description="Basic and acidic residues" evidence="1">
    <location>
        <begin position="243"/>
        <end position="263"/>
    </location>
</feature>
<protein>
    <submittedName>
        <fullName evidence="3">Zinc finger protein</fullName>
    </submittedName>
</protein>
<dbReference type="PANTHER" id="PTHR23232">
    <property type="entry name" value="KRAB DOMAIN C2H2 ZINC FINGER"/>
    <property type="match status" value="1"/>
</dbReference>
<reference evidence="3 4" key="1">
    <citation type="journal article" date="2024" name="Proc. Natl. Acad. Sci. U.S.A.">
        <title>The genetic regulatory architecture and epigenomic basis for age-related changes in rattlesnake venom.</title>
        <authorList>
            <person name="Hogan M.P."/>
            <person name="Holding M.L."/>
            <person name="Nystrom G.S."/>
            <person name="Colston T.J."/>
            <person name="Bartlett D.A."/>
            <person name="Mason A.J."/>
            <person name="Ellsworth S.A."/>
            <person name="Rautsaw R.M."/>
            <person name="Lawrence K.C."/>
            <person name="Strickland J.L."/>
            <person name="He B."/>
            <person name="Fraser P."/>
            <person name="Margres M.J."/>
            <person name="Gilbert D.M."/>
            <person name="Gibbs H.L."/>
            <person name="Parkinson C.L."/>
            <person name="Rokyta D.R."/>
        </authorList>
    </citation>
    <scope>NUCLEOTIDE SEQUENCE [LARGE SCALE GENOMIC DNA]</scope>
    <source>
        <strain evidence="3">DRR0105</strain>
    </source>
</reference>
<accession>A0AAW1BVB2</accession>
<evidence type="ECO:0000313" key="3">
    <source>
        <dbReference type="EMBL" id="KAK9405297.1"/>
    </source>
</evidence>